<evidence type="ECO:0000313" key="8">
    <source>
        <dbReference type="Proteomes" id="UP000799049"/>
    </source>
</evidence>
<organism evidence="7 8">
    <name type="scientific">Andalucia godoyi</name>
    <name type="common">Flagellate</name>
    <dbReference type="NCBI Taxonomy" id="505711"/>
    <lineage>
        <taxon>Eukaryota</taxon>
        <taxon>Discoba</taxon>
        <taxon>Jakobida</taxon>
        <taxon>Andalucina</taxon>
        <taxon>Andaluciidae</taxon>
        <taxon>Andalucia</taxon>
    </lineage>
</organism>
<evidence type="ECO:0000256" key="5">
    <source>
        <dbReference type="ARBA" id="ARBA00022842"/>
    </source>
</evidence>
<keyword evidence="1" id="KW-0436">Ligase</keyword>
<dbReference type="Pfam" id="PF03738">
    <property type="entry name" value="GSP_synth"/>
    <property type="match status" value="2"/>
</dbReference>
<evidence type="ECO:0000256" key="1">
    <source>
        <dbReference type="ARBA" id="ARBA00022598"/>
    </source>
</evidence>
<evidence type="ECO:0000313" key="7">
    <source>
        <dbReference type="EMBL" id="KAF0852411.1"/>
    </source>
</evidence>
<dbReference type="Proteomes" id="UP000799049">
    <property type="component" value="Unassembled WGS sequence"/>
</dbReference>
<evidence type="ECO:0000256" key="4">
    <source>
        <dbReference type="ARBA" id="ARBA00022840"/>
    </source>
</evidence>
<dbReference type="InterPro" id="IPR005494">
    <property type="entry name" value="GSPS_pre-ATP-grasp-like_dom"/>
</dbReference>
<dbReference type="GO" id="GO:0005524">
    <property type="term" value="F:ATP binding"/>
    <property type="evidence" value="ECO:0007669"/>
    <property type="project" value="UniProtKB-KW"/>
</dbReference>
<dbReference type="OrthoDB" id="64566at2759"/>
<keyword evidence="4" id="KW-0067">ATP-binding</keyword>
<dbReference type="GO" id="GO:0046872">
    <property type="term" value="F:metal ion binding"/>
    <property type="evidence" value="ECO:0007669"/>
    <property type="project" value="UniProtKB-KW"/>
</dbReference>
<accession>A0A8K0AHG7</accession>
<dbReference type="EMBL" id="VRVR01000038">
    <property type="protein sequence ID" value="KAF0852411.1"/>
    <property type="molecule type" value="Genomic_DNA"/>
</dbReference>
<proteinExistence type="predicted"/>
<gene>
    <name evidence="7" type="ORF">ANDGO_05938</name>
</gene>
<dbReference type="SUPFAM" id="SSF56059">
    <property type="entry name" value="Glutathione synthetase ATP-binding domain-like"/>
    <property type="match status" value="1"/>
</dbReference>
<evidence type="ECO:0000256" key="2">
    <source>
        <dbReference type="ARBA" id="ARBA00022723"/>
    </source>
</evidence>
<dbReference type="GO" id="GO:0016874">
    <property type="term" value="F:ligase activity"/>
    <property type="evidence" value="ECO:0007669"/>
    <property type="project" value="UniProtKB-KW"/>
</dbReference>
<keyword evidence="3" id="KW-0547">Nucleotide-binding</keyword>
<dbReference type="Gene3D" id="3.30.1490.330">
    <property type="match status" value="1"/>
</dbReference>
<protein>
    <submittedName>
        <fullName evidence="7">Conserved mitochondrial Glutathionylspermidine synthase preATP-grasp superfamily member</fullName>
    </submittedName>
</protein>
<evidence type="ECO:0000256" key="3">
    <source>
        <dbReference type="ARBA" id="ARBA00022741"/>
    </source>
</evidence>
<name>A0A8K0AHG7_ANDGO</name>
<comment type="caution">
    <text evidence="7">The sequence shown here is derived from an EMBL/GenBank/DDBJ whole genome shotgun (WGS) entry which is preliminary data.</text>
</comment>
<dbReference type="InterPro" id="IPR016185">
    <property type="entry name" value="PreATP-grasp_dom_sf"/>
</dbReference>
<keyword evidence="2" id="KW-0479">Metal-binding</keyword>
<feature type="domain" description="Glutathionylspermidine synthase pre-ATP-grasp-like" evidence="6">
    <location>
        <begin position="36"/>
        <end position="111"/>
    </location>
</feature>
<evidence type="ECO:0000259" key="6">
    <source>
        <dbReference type="Pfam" id="PF03738"/>
    </source>
</evidence>
<dbReference type="AlphaFoldDB" id="A0A8K0AHG7"/>
<sequence length="402" mass="45702">MKSMLRRIQTSRTGLLVAGSPVLEPSVVELSINDFDDRSYYLVSPTAHAQLAQATTEVHKMAMTCVEMAVNSNEIMDELRVPVEFREPIRASWARGEQGLLGRMDFAWSETEEDVEEGTTECNREECGKTEKEKEKKWLLKFLEYNADTPGSYYETGVLQPEFGRMMGYRTAGDEFVPRLVDALRKRRLPEPFGVLYHPGDAYLANMATFMTDMGRKAGYSVERLAFPEFKRSQKLGSAFKIFRWHAIWNNKFPAVRELLEGELKDAPVMEPAWKYLLQNKGLMVLMWRLFPGHPNLLATTFTSHTDIPRWDTHGYVVKSFHGILGGEVGVFTPEFKTGNVGLTWTGPSVYQEYVHMPCIDGRFPIVSSWTIDGEYGGALIREDKARVTNDDIGLPMLITDL</sequence>
<dbReference type="SUPFAM" id="SSF52440">
    <property type="entry name" value="PreATP-grasp domain"/>
    <property type="match status" value="1"/>
</dbReference>
<keyword evidence="5" id="KW-0460">Magnesium</keyword>
<keyword evidence="8" id="KW-1185">Reference proteome</keyword>
<reference evidence="7" key="1">
    <citation type="submission" date="2019-09" db="EMBL/GenBank/DDBJ databases">
        <title>The Mitochondrial Proteome of the Jakobid, Andalucia godoyi, a Protist With the Most Gene-Rich and Bacteria-Like Mitochondrial Genome.</title>
        <authorList>
            <person name="Gray M.W."/>
            <person name="Burger G."/>
            <person name="Derelle R."/>
            <person name="Klimes V."/>
            <person name="Leger M."/>
            <person name="Sarrasin M."/>
            <person name="Vlcek C."/>
            <person name="Roger A.J."/>
            <person name="Elias M."/>
            <person name="Lang B.F."/>
        </authorList>
    </citation>
    <scope>NUCLEOTIDE SEQUENCE</scope>
    <source>
        <strain evidence="7">And28</strain>
    </source>
</reference>
<feature type="domain" description="Glutathionylspermidine synthase pre-ATP-grasp-like" evidence="6">
    <location>
        <begin position="140"/>
        <end position="391"/>
    </location>
</feature>